<dbReference type="PROSITE" id="PS51257">
    <property type="entry name" value="PROKAR_LIPOPROTEIN"/>
    <property type="match status" value="1"/>
</dbReference>
<feature type="chain" id="PRO_5018032893" description="DUF3221 domain-containing protein" evidence="1">
    <location>
        <begin position="28"/>
        <end position="111"/>
    </location>
</feature>
<name>A0A3M8B7U8_9BACL</name>
<evidence type="ECO:0000256" key="1">
    <source>
        <dbReference type="SAM" id="SignalP"/>
    </source>
</evidence>
<accession>A0A3M8B7U8</accession>
<organism evidence="2 3">
    <name type="scientific">Brevibacillus gelatini</name>
    <dbReference type="NCBI Taxonomy" id="1655277"/>
    <lineage>
        <taxon>Bacteria</taxon>
        <taxon>Bacillati</taxon>
        <taxon>Bacillota</taxon>
        <taxon>Bacilli</taxon>
        <taxon>Bacillales</taxon>
        <taxon>Paenibacillaceae</taxon>
        <taxon>Brevibacillus</taxon>
    </lineage>
</organism>
<keyword evidence="3" id="KW-1185">Reference proteome</keyword>
<evidence type="ECO:0008006" key="4">
    <source>
        <dbReference type="Google" id="ProtNLM"/>
    </source>
</evidence>
<dbReference type="EMBL" id="RHHS01000013">
    <property type="protein sequence ID" value="RNB59498.1"/>
    <property type="molecule type" value="Genomic_DNA"/>
</dbReference>
<evidence type="ECO:0000313" key="3">
    <source>
        <dbReference type="Proteomes" id="UP000268829"/>
    </source>
</evidence>
<keyword evidence="1" id="KW-0732">Signal</keyword>
<reference evidence="2 3" key="1">
    <citation type="submission" date="2018-10" db="EMBL/GenBank/DDBJ databases">
        <title>Phylogenomics of Brevibacillus.</title>
        <authorList>
            <person name="Dunlap C."/>
        </authorList>
    </citation>
    <scope>NUCLEOTIDE SEQUENCE [LARGE SCALE GENOMIC DNA]</scope>
    <source>
        <strain evidence="2 3">DSM 100115</strain>
    </source>
</reference>
<evidence type="ECO:0000313" key="2">
    <source>
        <dbReference type="EMBL" id="RNB59498.1"/>
    </source>
</evidence>
<protein>
    <recommendedName>
        <fullName evidence="4">DUF3221 domain-containing protein</fullName>
    </recommendedName>
</protein>
<sequence>MSTIFKYLTTMLLVVGIVFCTSSFASACGNYAVFIYKITKVENGQYWGSGVSDSSNIYFVEENIFSDITNKEIAVGDIVIAYFDPDNTVDGLIGIERTEGVRTETALNKRG</sequence>
<dbReference type="RefSeq" id="WP_122903665.1">
    <property type="nucleotide sequence ID" value="NZ_RHHS01000013.1"/>
</dbReference>
<dbReference type="OrthoDB" id="2476664at2"/>
<gene>
    <name evidence="2" type="ORF">EDM57_04990</name>
</gene>
<proteinExistence type="predicted"/>
<comment type="caution">
    <text evidence="2">The sequence shown here is derived from an EMBL/GenBank/DDBJ whole genome shotgun (WGS) entry which is preliminary data.</text>
</comment>
<feature type="signal peptide" evidence="1">
    <location>
        <begin position="1"/>
        <end position="27"/>
    </location>
</feature>
<dbReference type="AlphaFoldDB" id="A0A3M8B7U8"/>
<dbReference type="Proteomes" id="UP000268829">
    <property type="component" value="Unassembled WGS sequence"/>
</dbReference>